<organism evidence="1">
    <name type="scientific">marine sediment metagenome</name>
    <dbReference type="NCBI Taxonomy" id="412755"/>
    <lineage>
        <taxon>unclassified sequences</taxon>
        <taxon>metagenomes</taxon>
        <taxon>ecological metagenomes</taxon>
    </lineage>
</organism>
<feature type="non-terminal residue" evidence="1">
    <location>
        <position position="32"/>
    </location>
</feature>
<reference evidence="1" key="1">
    <citation type="journal article" date="2014" name="Front. Microbiol.">
        <title>High frequency of phylogenetically diverse reductive dehalogenase-homologous genes in deep subseafloor sedimentary metagenomes.</title>
        <authorList>
            <person name="Kawai M."/>
            <person name="Futagami T."/>
            <person name="Toyoda A."/>
            <person name="Takaki Y."/>
            <person name="Nishi S."/>
            <person name="Hori S."/>
            <person name="Arai W."/>
            <person name="Tsubouchi T."/>
            <person name="Morono Y."/>
            <person name="Uchiyama I."/>
            <person name="Ito T."/>
            <person name="Fujiyama A."/>
            <person name="Inagaki F."/>
            <person name="Takami H."/>
        </authorList>
    </citation>
    <scope>NUCLEOTIDE SEQUENCE</scope>
    <source>
        <strain evidence="1">Expedition CK06-06</strain>
    </source>
</reference>
<accession>X0UK95</accession>
<comment type="caution">
    <text evidence="1">The sequence shown here is derived from an EMBL/GenBank/DDBJ whole genome shotgun (WGS) entry which is preliminary data.</text>
</comment>
<gene>
    <name evidence="1" type="ORF">S01H1_41644</name>
</gene>
<dbReference type="EMBL" id="BARS01026426">
    <property type="protein sequence ID" value="GAG00783.1"/>
    <property type="molecule type" value="Genomic_DNA"/>
</dbReference>
<protein>
    <submittedName>
        <fullName evidence="1">Uncharacterized protein</fullName>
    </submittedName>
</protein>
<dbReference type="AlphaFoldDB" id="X0UK95"/>
<evidence type="ECO:0000313" key="1">
    <source>
        <dbReference type="EMBL" id="GAG00783.1"/>
    </source>
</evidence>
<proteinExistence type="predicted"/>
<sequence length="32" mass="3514">MVALQTNETVGKFALSAHKKFNNSFAVRAPVH</sequence>
<name>X0UK95_9ZZZZ</name>